<dbReference type="SUPFAM" id="SSF82866">
    <property type="entry name" value="Multidrug efflux transporter AcrB transmembrane domain"/>
    <property type="match status" value="2"/>
</dbReference>
<feature type="transmembrane region" description="Helical" evidence="8">
    <location>
        <begin position="431"/>
        <end position="457"/>
    </location>
</feature>
<evidence type="ECO:0000256" key="8">
    <source>
        <dbReference type="SAM" id="Phobius"/>
    </source>
</evidence>
<dbReference type="SUPFAM" id="SSF82714">
    <property type="entry name" value="Multidrug efflux transporter AcrB TolC docking domain, DN and DC subdomains"/>
    <property type="match status" value="2"/>
</dbReference>
<evidence type="ECO:0000256" key="3">
    <source>
        <dbReference type="ARBA" id="ARBA00022475"/>
    </source>
</evidence>
<dbReference type="RefSeq" id="WP_183089542.1">
    <property type="nucleotide sequence ID" value="NZ_JACJUD010000004.1"/>
</dbReference>
<gene>
    <name evidence="9" type="ORF">H3H51_13320</name>
</gene>
<dbReference type="GO" id="GO:0005886">
    <property type="term" value="C:plasma membrane"/>
    <property type="evidence" value="ECO:0007669"/>
    <property type="project" value="UniProtKB-SubCell"/>
</dbReference>
<keyword evidence="6 8" id="KW-1133">Transmembrane helix</keyword>
<feature type="transmembrane region" description="Helical" evidence="8">
    <location>
        <begin position="531"/>
        <end position="550"/>
    </location>
</feature>
<dbReference type="Gene3D" id="3.30.2090.10">
    <property type="entry name" value="Multidrug efflux transporter AcrB TolC docking domain, DN and DC subdomains"/>
    <property type="match status" value="2"/>
</dbReference>
<dbReference type="PRINTS" id="PR00702">
    <property type="entry name" value="ACRIFLAVINRP"/>
</dbReference>
<keyword evidence="7 8" id="KW-0472">Membrane</keyword>
<dbReference type="InterPro" id="IPR001036">
    <property type="entry name" value="Acrflvin-R"/>
</dbReference>
<dbReference type="Gene3D" id="3.30.70.1320">
    <property type="entry name" value="Multidrug efflux transporter AcrB pore domain like"/>
    <property type="match status" value="1"/>
</dbReference>
<evidence type="ECO:0000256" key="7">
    <source>
        <dbReference type="ARBA" id="ARBA00023136"/>
    </source>
</evidence>
<feature type="transmembrane region" description="Helical" evidence="8">
    <location>
        <begin position="360"/>
        <end position="380"/>
    </location>
</feature>
<keyword evidence="5 8" id="KW-0812">Transmembrane</keyword>
<dbReference type="PANTHER" id="PTHR32063:SF34">
    <property type="entry name" value="MULTIDRUG RESISTANCE PROTEIN MDTC"/>
    <property type="match status" value="1"/>
</dbReference>
<dbReference type="EMBL" id="JACJUD010000004">
    <property type="protein sequence ID" value="MBB2496003.1"/>
    <property type="molecule type" value="Genomic_DNA"/>
</dbReference>
<dbReference type="AlphaFoldDB" id="A0A7W4LMS6"/>
<organism evidence="9 10">
    <name type="scientific">Aquipseudomonas ullengensis</name>
    <dbReference type="NCBI Taxonomy" id="2759166"/>
    <lineage>
        <taxon>Bacteria</taxon>
        <taxon>Pseudomonadati</taxon>
        <taxon>Pseudomonadota</taxon>
        <taxon>Gammaproteobacteria</taxon>
        <taxon>Pseudomonadales</taxon>
        <taxon>Pseudomonadaceae</taxon>
        <taxon>Aquipseudomonas</taxon>
    </lineage>
</organism>
<dbReference type="Gene3D" id="1.20.1640.10">
    <property type="entry name" value="Multidrug efflux transporter AcrB transmembrane domain"/>
    <property type="match status" value="2"/>
</dbReference>
<evidence type="ECO:0000256" key="6">
    <source>
        <dbReference type="ARBA" id="ARBA00022989"/>
    </source>
</evidence>
<reference evidence="9 10" key="1">
    <citation type="submission" date="2020-08" db="EMBL/GenBank/DDBJ databases">
        <authorList>
            <person name="Kim C.M."/>
        </authorList>
    </citation>
    <scope>NUCLEOTIDE SEQUENCE [LARGE SCALE GENOMIC DNA]</scope>
    <source>
        <strain evidence="9 10">UL070</strain>
    </source>
</reference>
<comment type="subcellular location">
    <subcellularLocation>
        <location evidence="1">Cell inner membrane</location>
        <topology evidence="1">Multi-pass membrane protein</topology>
    </subcellularLocation>
</comment>
<evidence type="ECO:0000256" key="2">
    <source>
        <dbReference type="ARBA" id="ARBA00022448"/>
    </source>
</evidence>
<feature type="transmembrane region" description="Helical" evidence="8">
    <location>
        <begin position="987"/>
        <end position="1013"/>
    </location>
</feature>
<dbReference type="Gene3D" id="3.30.70.1430">
    <property type="entry name" value="Multidrug efflux transporter AcrB pore domain"/>
    <property type="match status" value="2"/>
</dbReference>
<evidence type="ECO:0000256" key="5">
    <source>
        <dbReference type="ARBA" id="ARBA00022692"/>
    </source>
</evidence>
<protein>
    <submittedName>
        <fullName evidence="9">Efflux RND transporter permease subunit</fullName>
    </submittedName>
</protein>
<evidence type="ECO:0000256" key="4">
    <source>
        <dbReference type="ARBA" id="ARBA00022519"/>
    </source>
</evidence>
<feature type="transmembrane region" description="Helical" evidence="8">
    <location>
        <begin position="909"/>
        <end position="934"/>
    </location>
</feature>
<keyword evidence="3" id="KW-1003">Cell membrane</keyword>
<feature type="transmembrane region" description="Helical" evidence="8">
    <location>
        <begin position="463"/>
        <end position="481"/>
    </location>
</feature>
<dbReference type="FunFam" id="3.30.70.1430:FF:000001">
    <property type="entry name" value="Efflux pump membrane transporter"/>
    <property type="match status" value="1"/>
</dbReference>
<evidence type="ECO:0000313" key="10">
    <source>
        <dbReference type="Proteomes" id="UP000542720"/>
    </source>
</evidence>
<dbReference type="Proteomes" id="UP000542720">
    <property type="component" value="Unassembled WGS sequence"/>
</dbReference>
<feature type="transmembrane region" description="Helical" evidence="8">
    <location>
        <begin position="859"/>
        <end position="876"/>
    </location>
</feature>
<keyword evidence="4" id="KW-0997">Cell inner membrane</keyword>
<feature type="transmembrane region" description="Helical" evidence="8">
    <location>
        <begin position="954"/>
        <end position="975"/>
    </location>
</feature>
<dbReference type="PANTHER" id="PTHR32063">
    <property type="match status" value="1"/>
</dbReference>
<dbReference type="Gene3D" id="3.30.70.1440">
    <property type="entry name" value="Multidrug efflux transporter AcrB pore domain"/>
    <property type="match status" value="1"/>
</dbReference>
<dbReference type="FunFam" id="1.20.1640.10:FF:000001">
    <property type="entry name" value="Efflux pump membrane transporter"/>
    <property type="match status" value="1"/>
</dbReference>
<keyword evidence="2" id="KW-0813">Transport</keyword>
<dbReference type="SUPFAM" id="SSF82693">
    <property type="entry name" value="Multidrug efflux transporter AcrB pore domain, PN1, PN2, PC1 and PC2 subdomains"/>
    <property type="match status" value="3"/>
</dbReference>
<dbReference type="GO" id="GO:0042910">
    <property type="term" value="F:xenobiotic transmembrane transporter activity"/>
    <property type="evidence" value="ECO:0007669"/>
    <property type="project" value="TreeGrafter"/>
</dbReference>
<sequence>MNLSAPFIRRPVATLLLSLAILLLGGVSFGLLPVAPLPKMDFPAIVVTANLAGASPQVMASTVATPLERSLGSIAGISEMTSRSSQGSTQIVILFDLNRDVDAAAREVQAAINAARNLLPSGMRSMPVYKKFNPSQAPIMVLSLTSPVLDKSQLYDLASTVIAQKLAQVQGVGQIQIGGSSLPAVRVELEPRLLDQYGIALDEVRTAIADANQDRPKGNVEDASRNWQVQANDQLHKAADYEPLIIRYQNNAAVRLGDVAKVHDSVENRYNNGFYNDERAVLLVINRQPGANIIETVEDIRAQLPGLQAVVPASATLQVAMDRSPVIRATLREAEHSLLIATVLVIMVVFAFLGRWRAALIPALAVPVSLVGTFAAMYLLDFSLNNLSLMALIIATGLVVDDAIVVLENISRHIEAGESPMVAAFKGSREVGFTLLSMNLSLVAVFLSILFMGGIVASLFREFAISLSVAILISMLVSLTLTPMLCARWLKADEGPEREPGRLQRFGSRLQERVLAGYGRSLEWALRHSRLMLVSLLATIVVNVALFIQVPKTFMPEQDTGQLIGFVRGDDGLSFQVMQPKMEVFRRALLQDPSIESVAGFIGGDSGINNAFLVVRLKPISERSLSAQGVIENLRETLPKVPGARLMLMSDQDLQFGGRQGRSSENEYVLLASDLGDLNHWTPIVRDALAALPELTDIDAKEGDGAQQIRLVVDRTTAQQLGVDMAMVTAVLNNAFSQRQISTIYDTLNQYSVVMEINPQFAQYPESLAQIKVITADGARVPLSTFSHWERSLEEDRINHQGQFAAESIGYSLAKDVTQDQANQAIRKAVAELNLPTEVQGILGGTGGQFEKEAQGQPLMIFTALLVVYIVLGILYESYIHPLTILSTLPSAGVGALLAILLTGGQFTLISMLGLFLLIGVVKKNAILMIDLALELERNEHLSPQESIRRACLLRFRPILMTTLAALLGALPLLLSMAEGAEMRRPLGLTIVGGLILSQLLTLYTTPVVYLHLDRLRHRINRWRGVRTDAALDTPL</sequence>
<name>A0A7W4LMS6_9GAMM</name>
<feature type="transmembrane region" description="Helical" evidence="8">
    <location>
        <begin position="336"/>
        <end position="353"/>
    </location>
</feature>
<proteinExistence type="predicted"/>
<evidence type="ECO:0000313" key="9">
    <source>
        <dbReference type="EMBL" id="MBB2496003.1"/>
    </source>
</evidence>
<keyword evidence="10" id="KW-1185">Reference proteome</keyword>
<evidence type="ECO:0000256" key="1">
    <source>
        <dbReference type="ARBA" id="ARBA00004429"/>
    </source>
</evidence>
<accession>A0A7W4LMS6</accession>
<dbReference type="Pfam" id="PF00873">
    <property type="entry name" value="ACR_tran"/>
    <property type="match status" value="1"/>
</dbReference>
<comment type="caution">
    <text evidence="9">The sequence shown here is derived from an EMBL/GenBank/DDBJ whole genome shotgun (WGS) entry which is preliminary data.</text>
</comment>
<dbReference type="InterPro" id="IPR027463">
    <property type="entry name" value="AcrB_DN_DC_subdom"/>
</dbReference>